<dbReference type="AlphaFoldDB" id="A0A7M7SSD2"/>
<feature type="compositionally biased region" description="Pro residues" evidence="1">
    <location>
        <begin position="611"/>
        <end position="623"/>
    </location>
</feature>
<feature type="compositionally biased region" description="Basic and acidic residues" evidence="1">
    <location>
        <begin position="684"/>
        <end position="699"/>
    </location>
</feature>
<dbReference type="RefSeq" id="XP_030827888.1">
    <property type="nucleotide sequence ID" value="XM_030972028.1"/>
</dbReference>
<keyword evidence="3" id="KW-1185">Reference proteome</keyword>
<proteinExistence type="predicted"/>
<accession>A0A7M7SSD2</accession>
<feature type="compositionally biased region" description="Polar residues" evidence="1">
    <location>
        <begin position="73"/>
        <end position="82"/>
    </location>
</feature>
<evidence type="ECO:0000256" key="1">
    <source>
        <dbReference type="SAM" id="MobiDB-lite"/>
    </source>
</evidence>
<feature type="compositionally biased region" description="Basic and acidic residues" evidence="1">
    <location>
        <begin position="419"/>
        <end position="429"/>
    </location>
</feature>
<feature type="compositionally biased region" description="Polar residues" evidence="1">
    <location>
        <begin position="533"/>
        <end position="560"/>
    </location>
</feature>
<feature type="compositionally biased region" description="Basic and acidic residues" evidence="1">
    <location>
        <begin position="257"/>
        <end position="272"/>
    </location>
</feature>
<feature type="compositionally biased region" description="Basic and acidic residues" evidence="1">
    <location>
        <begin position="367"/>
        <end position="377"/>
    </location>
</feature>
<feature type="compositionally biased region" description="Polar residues" evidence="1">
    <location>
        <begin position="640"/>
        <end position="657"/>
    </location>
</feature>
<feature type="compositionally biased region" description="Polar residues" evidence="1">
    <location>
        <begin position="11"/>
        <end position="40"/>
    </location>
</feature>
<sequence length="773" mass="84552">MSDYSASSSSVTDGESDTQQSFVSSDTKGAEQNDSSTGTKIETENRDANTSVPTHRPKPHISPKKPSLAMLSKRNTMCSIDSASFDKDNEKLPSENGKKATPQRPTFPPKKLSVIPVPQGSPSKPTVKSKPPAQQSTEVPKEDPPQRNSNKSEELSEVVPSSGEPSNNNKDITEKHSTLKSTTYEPTSPVSSGTKINQPVEEPKAPPILPRKTIPRNPIAPPRRAKSMSESDPNCELNTDVIRSDESNIETSCQQKSLERHTKLQSEGEKRNGGKIGDSSDNSNNERSTFKRNRRAVKSCDQLAFDSMKSPKDKRKVSNGEVQQKPKPPRPPPPSKPQGLIHQASLQSPPPRPKPIRAKTIDMTSQAKEKVKTESSRTSKQNSPIRGKKLNQVTCSSDNENPDTSDWEFIDLTPQQKQQIDEKGREKIVTSESCEEMANHKPKNDDEPEHKDRLTPSKTSTNEQPKKVVSKSEETLIAKESEPETEKQPPGAAVSQLKLRKAQPPIPAQRNSIEGSPVHKPSSTSVLEERDGTSSNRNSQEISGRPLSQGSPVNGRSPHSSPKKTLKDRGRGSSPKRPSCAPPPPPPGAPQPNVATPRAQSPSPKIAPVQPKSPAPAEPSPTPKPKRPAPPRPMALPTKTSSNSRSNSPKPALPQNNDDGEEDLTNIYTEANAPNREDGEDSDTSSRDHDYELIPDPRRATLTRNTEPTSSSDGETRKDSSNRASGYIDDGLYLEPNQRGEEEELFENEYVYPEFMPANNIPVSPPTPLLILN</sequence>
<dbReference type="KEGG" id="spu:115919139"/>
<name>A0A7M7SSD2_STRPU</name>
<feature type="region of interest" description="Disordered" evidence="1">
    <location>
        <begin position="1"/>
        <end position="733"/>
    </location>
</feature>
<feature type="compositionally biased region" description="Acidic residues" evidence="1">
    <location>
        <begin position="400"/>
        <end position="409"/>
    </location>
</feature>
<protein>
    <submittedName>
        <fullName evidence="2">Uncharacterized protein</fullName>
    </submittedName>
</protein>
<dbReference type="Proteomes" id="UP000007110">
    <property type="component" value="Unassembled WGS sequence"/>
</dbReference>
<dbReference type="EnsemblMetazoa" id="XM_030972028">
    <property type="protein sequence ID" value="XP_030827888"/>
    <property type="gene ID" value="LOC115919139"/>
</dbReference>
<feature type="compositionally biased region" description="Low complexity" evidence="1">
    <location>
        <begin position="121"/>
        <end position="132"/>
    </location>
</feature>
<feature type="compositionally biased region" description="Basic and acidic residues" evidence="1">
    <location>
        <begin position="437"/>
        <end position="455"/>
    </location>
</feature>
<reference evidence="2" key="2">
    <citation type="submission" date="2021-01" db="UniProtKB">
        <authorList>
            <consortium name="EnsemblMetazoa"/>
        </authorList>
    </citation>
    <scope>IDENTIFICATION</scope>
</reference>
<evidence type="ECO:0000313" key="3">
    <source>
        <dbReference type="Proteomes" id="UP000007110"/>
    </source>
</evidence>
<feature type="compositionally biased region" description="Basic and acidic residues" evidence="1">
    <location>
        <begin position="139"/>
        <end position="154"/>
    </location>
</feature>
<dbReference type="GeneID" id="115919139"/>
<feature type="compositionally biased region" description="Basic and acidic residues" evidence="1">
    <location>
        <begin position="84"/>
        <end position="98"/>
    </location>
</feature>
<dbReference type="InParanoid" id="A0A7M7SSD2"/>
<feature type="compositionally biased region" description="Low complexity" evidence="1">
    <location>
        <begin position="1"/>
        <end position="10"/>
    </location>
</feature>
<evidence type="ECO:0000313" key="2">
    <source>
        <dbReference type="EnsemblMetazoa" id="XP_030827888"/>
    </source>
</evidence>
<reference evidence="3" key="1">
    <citation type="submission" date="2015-02" db="EMBL/GenBank/DDBJ databases">
        <title>Genome sequencing for Strongylocentrotus purpuratus.</title>
        <authorList>
            <person name="Murali S."/>
            <person name="Liu Y."/>
            <person name="Vee V."/>
            <person name="English A."/>
            <person name="Wang M."/>
            <person name="Skinner E."/>
            <person name="Han Y."/>
            <person name="Muzny D.M."/>
            <person name="Worley K.C."/>
            <person name="Gibbs R.A."/>
        </authorList>
    </citation>
    <scope>NUCLEOTIDE SEQUENCE</scope>
</reference>
<organism evidence="2 3">
    <name type="scientific">Strongylocentrotus purpuratus</name>
    <name type="common">Purple sea urchin</name>
    <dbReference type="NCBI Taxonomy" id="7668"/>
    <lineage>
        <taxon>Eukaryota</taxon>
        <taxon>Metazoa</taxon>
        <taxon>Echinodermata</taxon>
        <taxon>Eleutherozoa</taxon>
        <taxon>Echinozoa</taxon>
        <taxon>Echinoidea</taxon>
        <taxon>Euechinoidea</taxon>
        <taxon>Echinacea</taxon>
        <taxon>Camarodonta</taxon>
        <taxon>Echinidea</taxon>
        <taxon>Strongylocentrotidae</taxon>
        <taxon>Strongylocentrotus</taxon>
    </lineage>
</organism>
<feature type="compositionally biased region" description="Pro residues" evidence="1">
    <location>
        <begin position="580"/>
        <end position="590"/>
    </location>
</feature>
<feature type="compositionally biased region" description="Polar residues" evidence="1">
    <location>
        <begin position="702"/>
        <end position="713"/>
    </location>
</feature>
<feature type="compositionally biased region" description="Basic and acidic residues" evidence="1">
    <location>
        <begin position="464"/>
        <end position="487"/>
    </location>
</feature>
<feature type="compositionally biased region" description="Polar residues" evidence="1">
    <location>
        <begin position="179"/>
        <end position="197"/>
    </location>
</feature>